<dbReference type="CDD" id="cd04275">
    <property type="entry name" value="ZnMc_pappalysin_like"/>
    <property type="match status" value="1"/>
</dbReference>
<dbReference type="Gene3D" id="3.40.390.10">
    <property type="entry name" value="Collagenase (Catalytic Domain)"/>
    <property type="match status" value="1"/>
</dbReference>
<dbReference type="InterPro" id="IPR024079">
    <property type="entry name" value="MetalloPept_cat_dom_sf"/>
</dbReference>
<evidence type="ECO:0000259" key="10">
    <source>
        <dbReference type="Pfam" id="PF05572"/>
    </source>
</evidence>
<dbReference type="InterPro" id="IPR008754">
    <property type="entry name" value="Peptidase_M43"/>
</dbReference>
<dbReference type="NCBIfam" id="TIGR04183">
    <property type="entry name" value="Por_Secre_tail"/>
    <property type="match status" value="1"/>
</dbReference>
<keyword evidence="6" id="KW-0862">Zinc</keyword>
<keyword evidence="3" id="KW-0479">Metal-binding</keyword>
<feature type="signal peptide" evidence="9">
    <location>
        <begin position="1"/>
        <end position="22"/>
    </location>
</feature>
<comment type="caution">
    <text evidence="12">The sequence shown here is derived from an EMBL/GenBank/DDBJ whole genome shotgun (WGS) entry which is preliminary data.</text>
</comment>
<dbReference type="Proteomes" id="UP001165297">
    <property type="component" value="Unassembled WGS sequence"/>
</dbReference>
<evidence type="ECO:0000313" key="12">
    <source>
        <dbReference type="EMBL" id="MCB2376428.1"/>
    </source>
</evidence>
<keyword evidence="13" id="KW-1185">Reference proteome</keyword>
<dbReference type="SUPFAM" id="SSF55486">
    <property type="entry name" value="Metalloproteases ('zincins'), catalytic domain"/>
    <property type="match status" value="1"/>
</dbReference>
<feature type="chain" id="PRO_5047528016" evidence="9">
    <location>
        <begin position="23"/>
        <end position="422"/>
    </location>
</feature>
<evidence type="ECO:0000256" key="2">
    <source>
        <dbReference type="ARBA" id="ARBA00022670"/>
    </source>
</evidence>
<evidence type="ECO:0000256" key="5">
    <source>
        <dbReference type="ARBA" id="ARBA00022801"/>
    </source>
</evidence>
<keyword evidence="4 9" id="KW-0732">Signal</keyword>
<evidence type="ECO:0000256" key="1">
    <source>
        <dbReference type="ARBA" id="ARBA00008721"/>
    </source>
</evidence>
<evidence type="ECO:0000256" key="6">
    <source>
        <dbReference type="ARBA" id="ARBA00022833"/>
    </source>
</evidence>
<keyword evidence="7" id="KW-0482">Metalloprotease</keyword>
<organism evidence="12 13">
    <name type="scientific">Hymenobacter nitidus</name>
    <dbReference type="NCBI Taxonomy" id="2880929"/>
    <lineage>
        <taxon>Bacteria</taxon>
        <taxon>Pseudomonadati</taxon>
        <taxon>Bacteroidota</taxon>
        <taxon>Cytophagia</taxon>
        <taxon>Cytophagales</taxon>
        <taxon>Hymenobacteraceae</taxon>
        <taxon>Hymenobacter</taxon>
    </lineage>
</organism>
<proteinExistence type="inferred from homology"/>
<dbReference type="Pfam" id="PF05572">
    <property type="entry name" value="Peptidase_M43"/>
    <property type="match status" value="1"/>
</dbReference>
<dbReference type="Pfam" id="PF18962">
    <property type="entry name" value="Por_Secre_tail"/>
    <property type="match status" value="1"/>
</dbReference>
<sequence length="422" mass="44826">MKKNFYAIALACLGLGTFAAQAQDQRASSVDLSSQMPTRQCATMDVLEAQMAADPSLAKRMAAVERHTAQAVANTANRVNAIVTIPVVVHVVYNTAAQNVSQAQIDAQIKVLNDDFAKANSDASLIPSAFTGVAAGTNVRFVLAQRTPTGAPTTGVVRRSTKTRSFSSNDFVKYTSKGGSDAWPASQYLNLWLCNLGQGLLGYAQFPGGAAATDGVVCLYSSVPGGTASNYNKGRTATHEVGHWLNLRHIWGDANCGNDLVSDTPTQQTSNGGCPTFPKVTCGNQGDMSMNYMDYTYDACMYMFTMGQSARMDALFASGGSRASLATSLGGTAPRAAAATISAATEVAMYPNPASNVLNLTLPQTTATKGWSVQVYDLRGHQMKQAVYNGQGQVSVAQLPKGLYQMTLTDGQQTIRQRFEKQ</sequence>
<feature type="domain" description="Secretion system C-terminal sorting" evidence="11">
    <location>
        <begin position="349"/>
        <end position="417"/>
    </location>
</feature>
<evidence type="ECO:0000259" key="11">
    <source>
        <dbReference type="Pfam" id="PF18962"/>
    </source>
</evidence>
<dbReference type="PANTHER" id="PTHR47466">
    <property type="match status" value="1"/>
</dbReference>
<evidence type="ECO:0000256" key="8">
    <source>
        <dbReference type="ARBA" id="ARBA00023157"/>
    </source>
</evidence>
<comment type="similarity">
    <text evidence="1">Belongs to the peptidase M43B family.</text>
</comment>
<gene>
    <name evidence="12" type="ORF">LGH70_02470</name>
</gene>
<feature type="domain" description="Peptidase M43 pregnancy-associated plasma-A" evidence="10">
    <location>
        <begin position="180"/>
        <end position="315"/>
    </location>
</feature>
<dbReference type="InterPro" id="IPR026444">
    <property type="entry name" value="Secre_tail"/>
</dbReference>
<reference evidence="12" key="1">
    <citation type="submission" date="2021-10" db="EMBL/GenBank/DDBJ databases">
        <authorList>
            <person name="Dean J.D."/>
            <person name="Kim M.K."/>
            <person name="Newey C.N."/>
            <person name="Stoker T.S."/>
            <person name="Thompson D.W."/>
            <person name="Grose J.H."/>
        </authorList>
    </citation>
    <scope>NUCLEOTIDE SEQUENCE</scope>
    <source>
        <strain evidence="12">BT635</strain>
    </source>
</reference>
<keyword evidence="8" id="KW-1015">Disulfide bond</keyword>
<name>A0ABS8A7Q6_9BACT</name>
<keyword evidence="2" id="KW-0645">Protease</keyword>
<dbReference type="PANTHER" id="PTHR47466:SF1">
    <property type="entry name" value="METALLOPROTEASE MEP1 (AFU_ORTHOLOGUE AFUA_1G07730)-RELATED"/>
    <property type="match status" value="1"/>
</dbReference>
<protein>
    <submittedName>
        <fullName evidence="12">T9SS type A sorting domain-containing protein</fullName>
    </submittedName>
</protein>
<dbReference type="EMBL" id="JAJADQ010000001">
    <property type="protein sequence ID" value="MCB2376428.1"/>
    <property type="molecule type" value="Genomic_DNA"/>
</dbReference>
<evidence type="ECO:0000256" key="3">
    <source>
        <dbReference type="ARBA" id="ARBA00022723"/>
    </source>
</evidence>
<keyword evidence="5" id="KW-0378">Hydrolase</keyword>
<evidence type="ECO:0000256" key="7">
    <source>
        <dbReference type="ARBA" id="ARBA00023049"/>
    </source>
</evidence>
<evidence type="ECO:0000256" key="9">
    <source>
        <dbReference type="SAM" id="SignalP"/>
    </source>
</evidence>
<evidence type="ECO:0000313" key="13">
    <source>
        <dbReference type="Proteomes" id="UP001165297"/>
    </source>
</evidence>
<accession>A0ABS8A7Q6</accession>
<evidence type="ECO:0000256" key="4">
    <source>
        <dbReference type="ARBA" id="ARBA00022729"/>
    </source>
</evidence>
<dbReference type="RefSeq" id="WP_226182344.1">
    <property type="nucleotide sequence ID" value="NZ_JAJADQ010000001.1"/>
</dbReference>